<name>A0ABY2BVM8_9ACTN</name>
<evidence type="ECO:0000256" key="1">
    <source>
        <dbReference type="SAM" id="Phobius"/>
    </source>
</evidence>
<feature type="transmembrane region" description="Helical" evidence="1">
    <location>
        <begin position="209"/>
        <end position="233"/>
    </location>
</feature>
<keyword evidence="1" id="KW-0472">Membrane</keyword>
<keyword evidence="4" id="KW-1185">Reference proteome</keyword>
<feature type="transmembrane region" description="Helical" evidence="1">
    <location>
        <begin position="269"/>
        <end position="287"/>
    </location>
</feature>
<dbReference type="Proteomes" id="UP000295818">
    <property type="component" value="Unassembled WGS sequence"/>
</dbReference>
<feature type="transmembrane region" description="Helical" evidence="1">
    <location>
        <begin position="240"/>
        <end position="263"/>
    </location>
</feature>
<proteinExistence type="predicted"/>
<feature type="signal peptide" evidence="2">
    <location>
        <begin position="1"/>
        <end position="34"/>
    </location>
</feature>
<organism evidence="3 4">
    <name type="scientific">Kribbella orskensis</name>
    <dbReference type="NCBI Taxonomy" id="2512216"/>
    <lineage>
        <taxon>Bacteria</taxon>
        <taxon>Bacillati</taxon>
        <taxon>Actinomycetota</taxon>
        <taxon>Actinomycetes</taxon>
        <taxon>Propionibacteriales</taxon>
        <taxon>Kribbellaceae</taxon>
        <taxon>Kribbella</taxon>
    </lineage>
</organism>
<gene>
    <name evidence="3" type="ORF">EV644_1011000</name>
</gene>
<feature type="chain" id="PRO_5045699594" evidence="2">
    <location>
        <begin position="35"/>
        <end position="408"/>
    </location>
</feature>
<reference evidence="3 4" key="1">
    <citation type="journal article" date="2015" name="Stand. Genomic Sci.">
        <title>Genomic Encyclopedia of Bacterial and Archaeal Type Strains, Phase III: the genomes of soil and plant-associated and newly described type strains.</title>
        <authorList>
            <person name="Whitman W.B."/>
            <person name="Woyke T."/>
            <person name="Klenk H.P."/>
            <person name="Zhou Y."/>
            <person name="Lilburn T.G."/>
            <person name="Beck B.J."/>
            <person name="De Vos P."/>
            <person name="Vandamme P."/>
            <person name="Eisen J.A."/>
            <person name="Garrity G."/>
            <person name="Hugenholtz P."/>
            <person name="Kyrpides N.C."/>
        </authorList>
    </citation>
    <scope>NUCLEOTIDE SEQUENCE [LARGE SCALE GENOMIC DNA]</scope>
    <source>
        <strain evidence="3 4">VKM Ac-2538</strain>
    </source>
</reference>
<comment type="caution">
    <text evidence="3">The sequence shown here is derived from an EMBL/GenBank/DDBJ whole genome shotgun (WGS) entry which is preliminary data.</text>
</comment>
<evidence type="ECO:0000256" key="2">
    <source>
        <dbReference type="SAM" id="SignalP"/>
    </source>
</evidence>
<keyword evidence="1" id="KW-1133">Transmembrane helix</keyword>
<feature type="transmembrane region" description="Helical" evidence="1">
    <location>
        <begin position="384"/>
        <end position="402"/>
    </location>
</feature>
<feature type="transmembrane region" description="Helical" evidence="1">
    <location>
        <begin position="349"/>
        <end position="372"/>
    </location>
</feature>
<sequence>MPSLARHRASSVAAAAVVLGAAAAAVLGAAPAAAHGFSSTAYVDISSPEKGHVRAEFGLEYDLLVVSAADAEKDDPLFKEGSAAFEDGDSAMQAAALDDHAASVVKYVGDRFGVTTSSGACTPVQQGGFRIEEREGVPYTVLTLDYRCPEPTEAHEVRTGLFPDSEGYVRGTKTIVTYGLDLRSGSSALDDQHPSFSTQQSWSQRFWEFFRLGAEHLLTGLDHILFLLALIAGSRRLREIVLAATTFTLAHSVTFIFAALGLVRAPAAFIEPVIALSIAVVAGWHLWRLWRQGPLAADLHTPRGGHLSLDRAGRVRLAVVFCFGLVHGLGFASALGIDQAWSWRLLWSLLVFNVGIEVVQLTIIVAVFPLLAVLRHRAPRAGRWTTGVIAAGVAVIGLVWFVQRVLGI</sequence>
<protein>
    <submittedName>
        <fullName evidence="3">HupE/UreJ protein</fullName>
    </submittedName>
</protein>
<dbReference type="Pfam" id="PF13795">
    <property type="entry name" value="HupE_UreJ_2"/>
    <property type="match status" value="1"/>
</dbReference>
<dbReference type="InterPro" id="IPR032809">
    <property type="entry name" value="Put_HupE_UreJ"/>
</dbReference>
<keyword evidence="1" id="KW-0812">Transmembrane</keyword>
<dbReference type="EMBL" id="SLWM01000001">
    <property type="protein sequence ID" value="TCO32356.1"/>
    <property type="molecule type" value="Genomic_DNA"/>
</dbReference>
<dbReference type="RefSeq" id="WP_132186786.1">
    <property type="nucleotide sequence ID" value="NZ_SLWM01000001.1"/>
</dbReference>
<feature type="transmembrane region" description="Helical" evidence="1">
    <location>
        <begin position="317"/>
        <end position="337"/>
    </location>
</feature>
<evidence type="ECO:0000313" key="3">
    <source>
        <dbReference type="EMBL" id="TCO32356.1"/>
    </source>
</evidence>
<keyword evidence="2" id="KW-0732">Signal</keyword>
<accession>A0ABY2BVM8</accession>
<evidence type="ECO:0000313" key="4">
    <source>
        <dbReference type="Proteomes" id="UP000295818"/>
    </source>
</evidence>